<dbReference type="EC" id="2.7.7.65" evidence="1"/>
<dbReference type="CDD" id="cd01949">
    <property type="entry name" value="GGDEF"/>
    <property type="match status" value="1"/>
</dbReference>
<evidence type="ECO:0000256" key="3">
    <source>
        <dbReference type="ARBA" id="ARBA00034247"/>
    </source>
</evidence>
<dbReference type="CDD" id="cd00156">
    <property type="entry name" value="REC"/>
    <property type="match status" value="1"/>
</dbReference>
<dbReference type="InterPro" id="IPR050469">
    <property type="entry name" value="Diguanylate_Cyclase"/>
</dbReference>
<reference evidence="7" key="1">
    <citation type="submission" date="2022-10" db="EMBL/GenBank/DDBJ databases">
        <title>Chitiniphilus purpureus sp. nov., a novel chitin-degrading bacterium isolated from crawfish pond sediment.</title>
        <authorList>
            <person name="Li K."/>
        </authorList>
    </citation>
    <scope>NUCLEOTIDE SEQUENCE</scope>
    <source>
        <strain evidence="7">CD1</strain>
    </source>
</reference>
<evidence type="ECO:0000313" key="8">
    <source>
        <dbReference type="Proteomes" id="UP001061302"/>
    </source>
</evidence>
<feature type="domain" description="Response regulatory" evidence="5">
    <location>
        <begin position="133"/>
        <end position="249"/>
    </location>
</feature>
<dbReference type="Gene3D" id="3.30.70.270">
    <property type="match status" value="1"/>
</dbReference>
<dbReference type="InterPro" id="IPR043128">
    <property type="entry name" value="Rev_trsase/Diguanyl_cyclase"/>
</dbReference>
<protein>
    <recommendedName>
        <fullName evidence="1">diguanylate cyclase</fullName>
        <ecNumber evidence="1">2.7.7.65</ecNumber>
    </recommendedName>
</protein>
<dbReference type="SUPFAM" id="SSF52172">
    <property type="entry name" value="CheY-like"/>
    <property type="match status" value="2"/>
</dbReference>
<keyword evidence="8" id="KW-1185">Reference proteome</keyword>
<feature type="domain" description="Response regulatory" evidence="5">
    <location>
        <begin position="258"/>
        <end position="374"/>
    </location>
</feature>
<evidence type="ECO:0000256" key="2">
    <source>
        <dbReference type="ARBA" id="ARBA00023012"/>
    </source>
</evidence>
<keyword evidence="2" id="KW-0902">Two-component regulatory system</keyword>
<dbReference type="InterPro" id="IPR000160">
    <property type="entry name" value="GGDEF_dom"/>
</dbReference>
<dbReference type="InterPro" id="IPR008207">
    <property type="entry name" value="Sig_transdc_His_kin_Hpt_dom"/>
</dbReference>
<feature type="modified residue" description="4-aspartylphosphate" evidence="4">
    <location>
        <position position="307"/>
    </location>
</feature>
<organism evidence="7 8">
    <name type="scientific">Chitiniphilus purpureus</name>
    <dbReference type="NCBI Taxonomy" id="2981137"/>
    <lineage>
        <taxon>Bacteria</taxon>
        <taxon>Pseudomonadati</taxon>
        <taxon>Pseudomonadota</taxon>
        <taxon>Betaproteobacteria</taxon>
        <taxon>Neisseriales</taxon>
        <taxon>Chitinibacteraceae</taxon>
        <taxon>Chitiniphilus</taxon>
    </lineage>
</organism>
<dbReference type="Gene3D" id="1.20.120.160">
    <property type="entry name" value="HPT domain"/>
    <property type="match status" value="1"/>
</dbReference>
<evidence type="ECO:0000256" key="4">
    <source>
        <dbReference type="PROSITE-ProRule" id="PRU00169"/>
    </source>
</evidence>
<dbReference type="Gene3D" id="3.40.50.2300">
    <property type="match status" value="2"/>
</dbReference>
<dbReference type="PROSITE" id="PS50110">
    <property type="entry name" value="RESPONSE_REGULATORY"/>
    <property type="match status" value="2"/>
</dbReference>
<evidence type="ECO:0000313" key="7">
    <source>
        <dbReference type="EMBL" id="UXY13948.1"/>
    </source>
</evidence>
<dbReference type="InterPro" id="IPR001789">
    <property type="entry name" value="Sig_transdc_resp-reg_receiver"/>
</dbReference>
<proteinExistence type="predicted"/>
<keyword evidence="7" id="KW-0548">Nucleotidyltransferase</keyword>
<evidence type="ECO:0000259" key="5">
    <source>
        <dbReference type="PROSITE" id="PS50110"/>
    </source>
</evidence>
<dbReference type="SUPFAM" id="SSF55073">
    <property type="entry name" value="Nucleotide cyclase"/>
    <property type="match status" value="1"/>
</dbReference>
<dbReference type="Pfam" id="PF00990">
    <property type="entry name" value="GGDEF"/>
    <property type="match status" value="1"/>
</dbReference>
<comment type="catalytic activity">
    <reaction evidence="3">
        <text>2 GTP = 3',3'-c-di-GMP + 2 diphosphate</text>
        <dbReference type="Rhea" id="RHEA:24898"/>
        <dbReference type="ChEBI" id="CHEBI:33019"/>
        <dbReference type="ChEBI" id="CHEBI:37565"/>
        <dbReference type="ChEBI" id="CHEBI:58805"/>
        <dbReference type="EC" id="2.7.7.65"/>
    </reaction>
</comment>
<dbReference type="PROSITE" id="PS50887">
    <property type="entry name" value="GGDEF"/>
    <property type="match status" value="1"/>
</dbReference>
<dbReference type="SMART" id="SM00267">
    <property type="entry name" value="GGDEF"/>
    <property type="match status" value="1"/>
</dbReference>
<dbReference type="EMBL" id="CP106753">
    <property type="protein sequence ID" value="UXY13948.1"/>
    <property type="molecule type" value="Genomic_DNA"/>
</dbReference>
<dbReference type="NCBIfam" id="TIGR00254">
    <property type="entry name" value="GGDEF"/>
    <property type="match status" value="1"/>
</dbReference>
<dbReference type="InterPro" id="IPR036641">
    <property type="entry name" value="HPT_dom_sf"/>
</dbReference>
<accession>A0ABY6DPV7</accession>
<dbReference type="Pfam" id="PF01627">
    <property type="entry name" value="Hpt"/>
    <property type="match status" value="1"/>
</dbReference>
<dbReference type="Pfam" id="PF00072">
    <property type="entry name" value="Response_reg"/>
    <property type="match status" value="1"/>
</dbReference>
<dbReference type="InterPro" id="IPR011006">
    <property type="entry name" value="CheY-like_superfamily"/>
</dbReference>
<keyword evidence="7" id="KW-0808">Transferase</keyword>
<dbReference type="GO" id="GO:0052621">
    <property type="term" value="F:diguanylate cyclase activity"/>
    <property type="evidence" value="ECO:0007669"/>
    <property type="project" value="UniProtKB-EC"/>
</dbReference>
<sequence>MSEDGNTLFKRRLEALRGRFDAELPQRLAELDSVYEAACATADADALQQLKRIAHALAGSVGNFGYHALGQSLLQLEREATRLAAAPAPPDCAPLRPLLAAVHAARAQAPTPVAASADSGAARQHAAGQTGQALLLVQHDAASGRALKLQLEHFGYRITLHQEAAGLAALIEQGGFDLIVMQMQSDEGEDSFAGIATQLHRTRPLPPLVFISDRDDFPTRLRAVRAGGQSFLPRPLDIPSLADALERLAGRGQLEPLRALIVDDSVALSEYNAALLQAAGMATRVVNDPLLVMPQLREFLPDLVLLDISMPGCDGLELAAVIRQHPAYVSLPIVFCSTEARISALLPRILQSGDDYLFKPLDPALLVATAVGRAERHRTLRTQLARDSLTNCLNHTHIKEAVHLEVERAHRQDAPLSVAMLDIDHFKQVNDRYGHPMGDRVIRSLGHLLRQRLRKVDLIGRYGGEEFLIVLPGTAGSDARMLCNQLREAFAHIQHLWENESFHVTFSCGIASFPAQHDAEALIAAADSGVYDAKRAGRNQVVLRS</sequence>
<dbReference type="SMART" id="SM00448">
    <property type="entry name" value="REC"/>
    <property type="match status" value="2"/>
</dbReference>
<dbReference type="PANTHER" id="PTHR45138:SF9">
    <property type="entry name" value="DIGUANYLATE CYCLASE DGCM-RELATED"/>
    <property type="match status" value="1"/>
</dbReference>
<evidence type="ECO:0000259" key="6">
    <source>
        <dbReference type="PROSITE" id="PS50887"/>
    </source>
</evidence>
<dbReference type="PANTHER" id="PTHR45138">
    <property type="entry name" value="REGULATORY COMPONENTS OF SENSORY TRANSDUCTION SYSTEM"/>
    <property type="match status" value="1"/>
</dbReference>
<evidence type="ECO:0000256" key="1">
    <source>
        <dbReference type="ARBA" id="ARBA00012528"/>
    </source>
</evidence>
<dbReference type="SUPFAM" id="SSF47226">
    <property type="entry name" value="Histidine-containing phosphotransfer domain, HPT domain"/>
    <property type="match status" value="1"/>
</dbReference>
<dbReference type="RefSeq" id="WP_263123246.1">
    <property type="nucleotide sequence ID" value="NZ_CP106753.1"/>
</dbReference>
<name>A0ABY6DPV7_9NEIS</name>
<dbReference type="InterPro" id="IPR029787">
    <property type="entry name" value="Nucleotide_cyclase"/>
</dbReference>
<comment type="caution">
    <text evidence="4">Lacks conserved residue(s) required for the propagation of feature annotation.</text>
</comment>
<dbReference type="Proteomes" id="UP001061302">
    <property type="component" value="Chromosome"/>
</dbReference>
<feature type="domain" description="GGDEF" evidence="6">
    <location>
        <begin position="414"/>
        <end position="545"/>
    </location>
</feature>
<gene>
    <name evidence="7" type="ORF">N8I74_11510</name>
</gene>
<keyword evidence="4" id="KW-0597">Phosphoprotein</keyword>